<dbReference type="OrthoDB" id="10401229at2759"/>
<keyword evidence="3" id="KW-1185">Reference proteome</keyword>
<comment type="caution">
    <text evidence="2">The sequence shown here is derived from an EMBL/GenBank/DDBJ whole genome shotgun (WGS) entry which is preliminary data.</text>
</comment>
<sequence length="216" mass="23289">MSRRSLRLQPIAVDLPQTAGGDGTDVNLTAIGMDMPVAPSDSEIAASKSSLATFLNALAGDRRRKEAIRSAASTLFVDLFDPGALSRGFDEQNMPLIIQRLRSAPASVSSTSSSTSENCPPEINSSPTTSDEAETTSDFSVSPRDSQEGALSDVELLRDEMTVATSLSGAATPIRKMEMSFDFEPLDYGSRESSGSPDDISLFEYRRRYLESQEMT</sequence>
<name>A0A427YS77_9TREE</name>
<protein>
    <submittedName>
        <fullName evidence="2">Uncharacterized protein</fullName>
    </submittedName>
</protein>
<feature type="compositionally biased region" description="Polar residues" evidence="1">
    <location>
        <begin position="123"/>
        <end position="144"/>
    </location>
</feature>
<accession>A0A427YS77</accession>
<reference evidence="2 3" key="1">
    <citation type="submission" date="2018-11" db="EMBL/GenBank/DDBJ databases">
        <title>Genome sequence of Saitozyma podzolica DSM 27192.</title>
        <authorList>
            <person name="Aliyu H."/>
            <person name="Gorte O."/>
            <person name="Ochsenreither K."/>
        </authorList>
    </citation>
    <scope>NUCLEOTIDE SEQUENCE [LARGE SCALE GENOMIC DNA]</scope>
    <source>
        <strain evidence="2 3">DSM 27192</strain>
    </source>
</reference>
<dbReference type="AlphaFoldDB" id="A0A427YS77"/>
<dbReference type="EMBL" id="RSCD01000003">
    <property type="protein sequence ID" value="RSH93927.1"/>
    <property type="molecule type" value="Genomic_DNA"/>
</dbReference>
<proteinExistence type="predicted"/>
<feature type="region of interest" description="Disordered" evidence="1">
    <location>
        <begin position="108"/>
        <end position="150"/>
    </location>
</feature>
<dbReference type="Proteomes" id="UP000279259">
    <property type="component" value="Unassembled WGS sequence"/>
</dbReference>
<evidence type="ECO:0000256" key="1">
    <source>
        <dbReference type="SAM" id="MobiDB-lite"/>
    </source>
</evidence>
<evidence type="ECO:0000313" key="2">
    <source>
        <dbReference type="EMBL" id="RSH93927.1"/>
    </source>
</evidence>
<gene>
    <name evidence="2" type="ORF">EHS25_006579</name>
</gene>
<evidence type="ECO:0000313" key="3">
    <source>
        <dbReference type="Proteomes" id="UP000279259"/>
    </source>
</evidence>
<organism evidence="2 3">
    <name type="scientific">Saitozyma podzolica</name>
    <dbReference type="NCBI Taxonomy" id="1890683"/>
    <lineage>
        <taxon>Eukaryota</taxon>
        <taxon>Fungi</taxon>
        <taxon>Dikarya</taxon>
        <taxon>Basidiomycota</taxon>
        <taxon>Agaricomycotina</taxon>
        <taxon>Tremellomycetes</taxon>
        <taxon>Tremellales</taxon>
        <taxon>Trimorphomycetaceae</taxon>
        <taxon>Saitozyma</taxon>
    </lineage>
</organism>